<accession>A0AAV2NHH3</accession>
<dbReference type="EMBL" id="OZ034825">
    <property type="protein sequence ID" value="CAL1679618.1"/>
    <property type="molecule type" value="Genomic_DNA"/>
</dbReference>
<proteinExistence type="predicted"/>
<gene>
    <name evidence="1" type="ORF">LPLAT_LOCUS5771</name>
</gene>
<dbReference type="Proteomes" id="UP001497644">
    <property type="component" value="Chromosome 2"/>
</dbReference>
<evidence type="ECO:0000313" key="2">
    <source>
        <dbReference type="Proteomes" id="UP001497644"/>
    </source>
</evidence>
<keyword evidence="2" id="KW-1185">Reference proteome</keyword>
<organism evidence="1 2">
    <name type="scientific">Lasius platythorax</name>
    <dbReference type="NCBI Taxonomy" id="488582"/>
    <lineage>
        <taxon>Eukaryota</taxon>
        <taxon>Metazoa</taxon>
        <taxon>Ecdysozoa</taxon>
        <taxon>Arthropoda</taxon>
        <taxon>Hexapoda</taxon>
        <taxon>Insecta</taxon>
        <taxon>Pterygota</taxon>
        <taxon>Neoptera</taxon>
        <taxon>Endopterygota</taxon>
        <taxon>Hymenoptera</taxon>
        <taxon>Apocrita</taxon>
        <taxon>Aculeata</taxon>
        <taxon>Formicoidea</taxon>
        <taxon>Formicidae</taxon>
        <taxon>Formicinae</taxon>
        <taxon>Lasius</taxon>
        <taxon>Lasius</taxon>
    </lineage>
</organism>
<reference evidence="1" key="1">
    <citation type="submission" date="2024-04" db="EMBL/GenBank/DDBJ databases">
        <authorList>
            <consortium name="Molecular Ecology Group"/>
        </authorList>
    </citation>
    <scope>NUCLEOTIDE SEQUENCE</scope>
</reference>
<name>A0AAV2NHH3_9HYME</name>
<dbReference type="AlphaFoldDB" id="A0AAV2NHH3"/>
<sequence>MHEDIVSFISGECIKMSNQQQLEEAFEHLSSISSICSRTRTKLFDFLRLADLERAHADFREYGDHDEIINAESRRTANLYRPRFHKVHAR</sequence>
<evidence type="ECO:0000313" key="1">
    <source>
        <dbReference type="EMBL" id="CAL1679618.1"/>
    </source>
</evidence>
<protein>
    <submittedName>
        <fullName evidence="1">Uncharacterized protein</fullName>
    </submittedName>
</protein>